<dbReference type="Proteomes" id="UP000003835">
    <property type="component" value="Unassembled WGS sequence"/>
</dbReference>
<keyword evidence="2" id="KW-1185">Reference proteome</keyword>
<accession>B4W2B1</accession>
<name>B4W2B1_9CYAN</name>
<dbReference type="Pfam" id="PF10722">
    <property type="entry name" value="YbjN"/>
    <property type="match status" value="1"/>
</dbReference>
<dbReference type="STRING" id="118168.MC7420_2418"/>
<proteinExistence type="predicted"/>
<dbReference type="InterPro" id="IPR019660">
    <property type="entry name" value="Put_sensory_transdc_reg_YbjN"/>
</dbReference>
<dbReference type="HOGENOM" id="CLU_729027_0_0_3"/>
<dbReference type="CDD" id="cd17033">
    <property type="entry name" value="DR1245-like"/>
    <property type="match status" value="1"/>
</dbReference>
<dbReference type="AlphaFoldDB" id="B4W2B1"/>
<reference evidence="1 2" key="1">
    <citation type="submission" date="2008-07" db="EMBL/GenBank/DDBJ databases">
        <authorList>
            <person name="Tandeau de Marsac N."/>
            <person name="Ferriera S."/>
            <person name="Johnson J."/>
            <person name="Kravitz S."/>
            <person name="Beeson K."/>
            <person name="Sutton G."/>
            <person name="Rogers Y.-H."/>
            <person name="Friedman R."/>
            <person name="Frazier M."/>
            <person name="Venter J.C."/>
        </authorList>
    </citation>
    <scope>NUCLEOTIDE SEQUENCE [LARGE SCALE GENOMIC DNA]</scope>
    <source>
        <strain evidence="1 2">PCC 7420</strain>
    </source>
</reference>
<organism evidence="1 2">
    <name type="scientific">Coleofasciculus chthonoplastes PCC 7420</name>
    <dbReference type="NCBI Taxonomy" id="118168"/>
    <lineage>
        <taxon>Bacteria</taxon>
        <taxon>Bacillati</taxon>
        <taxon>Cyanobacteriota</taxon>
        <taxon>Cyanophyceae</taxon>
        <taxon>Coleofasciculales</taxon>
        <taxon>Coleofasciculaceae</taxon>
        <taxon>Coleofasciculus</taxon>
    </lineage>
</organism>
<evidence type="ECO:0008006" key="3">
    <source>
        <dbReference type="Google" id="ProtNLM"/>
    </source>
</evidence>
<sequence>MTTKTDNHQLESELTLLTRTTTPLTLHTITLSLSKDNDQLIECRFTFKVNLELYERIDTQALFNLKPEIRGNLSSGKFLPEPDITIETSLKPDLLRHLTEHTADANQAATYLLNLSQEQPNHPLLSTENWLALSVKQQQKSGETGYSTIWAYINPSALASGATSSEEMNQAVAKFFKDWTETNLSAVTQKATSQMLDGMLNFFKELADVSLDALEKQVPNTITEPEPSSIQIFAEMVNFFKQDDWSFYQIKGQPVLQMGFQGKNGQWTCYARARENEQQFVFYSICPVTVPKAKRRGLAEFIARANYGMVIGNFELDFAEGEIAYKTSIDVEGSTLTFPQMKRLVDTNVAMMDQYLPGIKSVIQGDASPEEAISKIEKR</sequence>
<evidence type="ECO:0000313" key="1">
    <source>
        <dbReference type="EMBL" id="EDX71752.1"/>
    </source>
</evidence>
<gene>
    <name evidence="1" type="ORF">MC7420_2418</name>
</gene>
<protein>
    <recommendedName>
        <fullName evidence="3">YbjN domain-containing protein</fullName>
    </recommendedName>
</protein>
<dbReference type="OrthoDB" id="5192220at2"/>
<dbReference type="RefSeq" id="WP_006105461.1">
    <property type="nucleotide sequence ID" value="NZ_DS989870.1"/>
</dbReference>
<evidence type="ECO:0000313" key="2">
    <source>
        <dbReference type="Proteomes" id="UP000003835"/>
    </source>
</evidence>
<dbReference type="eggNOG" id="COG5465">
    <property type="taxonomic scope" value="Bacteria"/>
</dbReference>
<dbReference type="EMBL" id="DS989870">
    <property type="protein sequence ID" value="EDX71752.1"/>
    <property type="molecule type" value="Genomic_DNA"/>
</dbReference>